<proteinExistence type="predicted"/>
<protein>
    <submittedName>
        <fullName evidence="2">Uncharacterized protein</fullName>
    </submittedName>
</protein>
<evidence type="ECO:0000313" key="3">
    <source>
        <dbReference type="Proteomes" id="UP000230233"/>
    </source>
</evidence>
<dbReference type="EMBL" id="PDUG01000007">
    <property type="protein sequence ID" value="PIC14581.1"/>
    <property type="molecule type" value="Genomic_DNA"/>
</dbReference>
<dbReference type="OrthoDB" id="5806018at2759"/>
<keyword evidence="1" id="KW-0175">Coiled coil</keyword>
<sequence>MDIREITEKLTIVNVTSMTSVLVQFPHFLHFWNPQNLTLEKIKIFINGASLQSESVAEYEHDVDEYVRLLENQLEIEMEKKRKMSNRIGLVECQISELWDRVDKARRRETDISNRVTAWALHLTQLMNEVKQKRAHLGATLDSSASLDAEIQEYLDLLAEKREMVDRMKQEIDFRRGMHKNQLKQLKLDCDSEEEKCREWTQKSEENEKVIFVLKEQKKVLGERIENEKRMEQEQKKMLEDLEILMKKSQISKRKNDGNQANLIASLSTITTNSCS</sequence>
<evidence type="ECO:0000256" key="1">
    <source>
        <dbReference type="SAM" id="Coils"/>
    </source>
</evidence>
<feature type="coiled-coil region" evidence="1">
    <location>
        <begin position="151"/>
        <end position="248"/>
    </location>
</feature>
<name>A0A2G5SI70_9PELO</name>
<keyword evidence="3" id="KW-1185">Reference proteome</keyword>
<comment type="caution">
    <text evidence="2">The sequence shown here is derived from an EMBL/GenBank/DDBJ whole genome shotgun (WGS) entry which is preliminary data.</text>
</comment>
<dbReference type="Proteomes" id="UP000230233">
    <property type="component" value="Unassembled WGS sequence"/>
</dbReference>
<evidence type="ECO:0000313" key="2">
    <source>
        <dbReference type="EMBL" id="PIC14581.1"/>
    </source>
</evidence>
<organism evidence="2 3">
    <name type="scientific">Caenorhabditis nigoni</name>
    <dbReference type="NCBI Taxonomy" id="1611254"/>
    <lineage>
        <taxon>Eukaryota</taxon>
        <taxon>Metazoa</taxon>
        <taxon>Ecdysozoa</taxon>
        <taxon>Nematoda</taxon>
        <taxon>Chromadorea</taxon>
        <taxon>Rhabditida</taxon>
        <taxon>Rhabditina</taxon>
        <taxon>Rhabditomorpha</taxon>
        <taxon>Rhabditoidea</taxon>
        <taxon>Rhabditidae</taxon>
        <taxon>Peloderinae</taxon>
        <taxon>Caenorhabditis</taxon>
    </lineage>
</organism>
<dbReference type="AlphaFoldDB" id="A0A2G5SI70"/>
<accession>A0A2G5SI70</accession>
<reference evidence="3" key="1">
    <citation type="submission" date="2017-10" db="EMBL/GenBank/DDBJ databases">
        <title>Rapid genome shrinkage in a self-fertile nematode reveals novel sperm competition proteins.</title>
        <authorList>
            <person name="Yin D."/>
            <person name="Schwarz E.M."/>
            <person name="Thomas C.G."/>
            <person name="Felde R.L."/>
            <person name="Korf I.F."/>
            <person name="Cutter A.D."/>
            <person name="Schartner C.M."/>
            <person name="Ralston E.J."/>
            <person name="Meyer B.J."/>
            <person name="Haag E.S."/>
        </authorList>
    </citation>
    <scope>NUCLEOTIDE SEQUENCE [LARGE SCALE GENOMIC DNA]</scope>
    <source>
        <strain evidence="3">JU1422</strain>
    </source>
</reference>
<gene>
    <name evidence="2" type="ORF">B9Z55_026842</name>
</gene>